<proteinExistence type="predicted"/>
<accession>A0A418YDV6</accession>
<dbReference type="RefSeq" id="WP_119910912.1">
    <property type="nucleotide sequence ID" value="NZ_QZCH01000014.1"/>
</dbReference>
<evidence type="ECO:0008006" key="3">
    <source>
        <dbReference type="Google" id="ProtNLM"/>
    </source>
</evidence>
<keyword evidence="2" id="KW-1185">Reference proteome</keyword>
<reference evidence="1 2" key="2">
    <citation type="submission" date="2019-01" db="EMBL/GenBank/DDBJ databases">
        <title>Motilimonas pumilus sp. nov., isolated from the gut of sea cucumber (Apostichopus japonicus).</title>
        <authorList>
            <person name="Wang F.-Q."/>
            <person name="Ren L.-H."/>
            <person name="Lin Y.-W."/>
            <person name="Sun G.-H."/>
            <person name="Du Z.-J."/>
            <person name="Zhao J.-X."/>
            <person name="Liu X.-J."/>
            <person name="Liu L.-J."/>
        </authorList>
    </citation>
    <scope>NUCLEOTIDE SEQUENCE [LARGE SCALE GENOMIC DNA]</scope>
    <source>
        <strain evidence="1 2">PLHSC7-2</strain>
    </source>
</reference>
<name>A0A418YDV6_9GAMM</name>
<dbReference type="AlphaFoldDB" id="A0A418YDV6"/>
<evidence type="ECO:0000313" key="1">
    <source>
        <dbReference type="EMBL" id="RJG42711.1"/>
    </source>
</evidence>
<evidence type="ECO:0000313" key="2">
    <source>
        <dbReference type="Proteomes" id="UP000283255"/>
    </source>
</evidence>
<sequence length="330" mass="37775">MKVKFLVLLFWFFKFFLTFFTAKPSAYKNRKFYFLTSDKFFIVGFFYLKSFRLETILGCSEFSSLDFRALFPINNEKLLLSIKGFDSGDYGRTYLVDIKSNSSTLVLPYCVWGVDSHNGDLFCGVYHEINEPGGVCKVFSSEDFGRTWHDITPQQWLGQNHVHNLRVDVERNLLVANLGDVDAFSGAWVLPLQFLEGNDRSITREKWVNTFCEISIGTQFIGYARIGNKAFLSDDTGPRKNPARNGVYSVDYSTGGFVPAFIIEPDFGWGCFFLEPFWGGLLVAVRPIKGKGGLFYSSCGNKWHCLLSIPEMNVKDWRSNRVLAYFPRML</sequence>
<protein>
    <recommendedName>
        <fullName evidence="3">Exo-alpha-sialidase</fullName>
    </recommendedName>
</protein>
<dbReference type="Proteomes" id="UP000283255">
    <property type="component" value="Unassembled WGS sequence"/>
</dbReference>
<gene>
    <name evidence="1" type="ORF">D1Z90_11505</name>
</gene>
<organism evidence="1 2">
    <name type="scientific">Motilimonas pumila</name>
    <dbReference type="NCBI Taxonomy" id="2303987"/>
    <lineage>
        <taxon>Bacteria</taxon>
        <taxon>Pseudomonadati</taxon>
        <taxon>Pseudomonadota</taxon>
        <taxon>Gammaproteobacteria</taxon>
        <taxon>Alteromonadales</taxon>
        <taxon>Alteromonadales genera incertae sedis</taxon>
        <taxon>Motilimonas</taxon>
    </lineage>
</organism>
<reference evidence="1 2" key="1">
    <citation type="submission" date="2018-09" db="EMBL/GenBank/DDBJ databases">
        <authorList>
            <person name="Wang F."/>
        </authorList>
    </citation>
    <scope>NUCLEOTIDE SEQUENCE [LARGE SCALE GENOMIC DNA]</scope>
    <source>
        <strain evidence="1 2">PLHSC7-2</strain>
    </source>
</reference>
<dbReference type="EMBL" id="QZCH01000014">
    <property type="protein sequence ID" value="RJG42711.1"/>
    <property type="molecule type" value="Genomic_DNA"/>
</dbReference>
<comment type="caution">
    <text evidence="1">The sequence shown here is derived from an EMBL/GenBank/DDBJ whole genome shotgun (WGS) entry which is preliminary data.</text>
</comment>